<dbReference type="KEGG" id="mart:BTR34_09970"/>
<organism evidence="6 7">
    <name type="scientific">Maribacter hydrothermalis</name>
    <dbReference type="NCBI Taxonomy" id="1836467"/>
    <lineage>
        <taxon>Bacteria</taxon>
        <taxon>Pseudomonadati</taxon>
        <taxon>Bacteroidota</taxon>
        <taxon>Flavobacteriia</taxon>
        <taxon>Flavobacteriales</taxon>
        <taxon>Flavobacteriaceae</taxon>
        <taxon>Maribacter</taxon>
    </lineage>
</organism>
<evidence type="ECO:0000259" key="5">
    <source>
        <dbReference type="SMART" id="SM00704"/>
    </source>
</evidence>
<comment type="caution">
    <text evidence="6">The sequence shown here is derived from an EMBL/GenBank/DDBJ whole genome shotgun (WGS) entry which is preliminary data.</text>
</comment>
<evidence type="ECO:0000256" key="3">
    <source>
        <dbReference type="ARBA" id="ARBA00023004"/>
    </source>
</evidence>
<evidence type="ECO:0000313" key="7">
    <source>
        <dbReference type="Proteomes" id="UP000092164"/>
    </source>
</evidence>
<dbReference type="InterPro" id="IPR010693">
    <property type="entry name" value="Divergent_4Fe-4S_mono-cluster"/>
</dbReference>
<protein>
    <recommendedName>
        <fullName evidence="5">Iron-binding zinc finger CDGSH type domain-containing protein</fullName>
    </recommendedName>
</protein>
<dbReference type="Pfam" id="PF06902">
    <property type="entry name" value="Fer4_19"/>
    <property type="match status" value="1"/>
</dbReference>
<dbReference type="EMBL" id="LZFP01000001">
    <property type="protein sequence ID" value="OBR42111.1"/>
    <property type="molecule type" value="Genomic_DNA"/>
</dbReference>
<dbReference type="Proteomes" id="UP000092164">
    <property type="component" value="Unassembled WGS sequence"/>
</dbReference>
<dbReference type="RefSeq" id="WP_068480936.1">
    <property type="nucleotide sequence ID" value="NZ_CP018760.1"/>
</dbReference>
<dbReference type="STRING" id="1836467.BTR34_09970"/>
<sequence length="144" mass="16290">MEKELVKEYSNGELIVVWKPQKCIHAKVCVHMLPNVYDPNKRPWITPETTDTSALKKQINECPSGALTYYMKNDKMEDNELKDQYITDIIVTNNGPLKIKGNLQIQLASGEIVTKNGITGFCRCGVSENKPFCDGSHRKIEFIG</sequence>
<keyword evidence="1" id="KW-0001">2Fe-2S</keyword>
<keyword evidence="3" id="KW-0408">Iron</keyword>
<keyword evidence="2" id="KW-0479">Metal-binding</keyword>
<dbReference type="GO" id="GO:0005737">
    <property type="term" value="C:cytoplasm"/>
    <property type="evidence" value="ECO:0007669"/>
    <property type="project" value="UniProtKB-ARBA"/>
</dbReference>
<dbReference type="GO" id="GO:0046872">
    <property type="term" value="F:metal ion binding"/>
    <property type="evidence" value="ECO:0007669"/>
    <property type="project" value="UniProtKB-KW"/>
</dbReference>
<name>A0A1B7ZEZ7_9FLAO</name>
<dbReference type="InterPro" id="IPR042216">
    <property type="entry name" value="MitoNEET_CISD"/>
</dbReference>
<dbReference type="SMART" id="SM00704">
    <property type="entry name" value="ZnF_CDGSH"/>
    <property type="match status" value="1"/>
</dbReference>
<accession>A0A1B7ZEZ7</accession>
<dbReference type="InterPro" id="IPR018967">
    <property type="entry name" value="FeS-contain_CDGSH-typ"/>
</dbReference>
<dbReference type="OrthoDB" id="9795032at2"/>
<dbReference type="GO" id="GO:0051537">
    <property type="term" value="F:2 iron, 2 sulfur cluster binding"/>
    <property type="evidence" value="ECO:0007669"/>
    <property type="project" value="UniProtKB-KW"/>
</dbReference>
<dbReference type="AlphaFoldDB" id="A0A1B7ZEZ7"/>
<reference evidence="7" key="1">
    <citation type="submission" date="2016-06" db="EMBL/GenBank/DDBJ databases">
        <authorList>
            <person name="Zhan P."/>
        </authorList>
    </citation>
    <scope>NUCLEOTIDE SEQUENCE [LARGE SCALE GENOMIC DNA]</scope>
    <source>
        <strain evidence="7">T28</strain>
    </source>
</reference>
<proteinExistence type="predicted"/>
<evidence type="ECO:0000256" key="4">
    <source>
        <dbReference type="ARBA" id="ARBA00023014"/>
    </source>
</evidence>
<evidence type="ECO:0000256" key="1">
    <source>
        <dbReference type="ARBA" id="ARBA00022714"/>
    </source>
</evidence>
<evidence type="ECO:0000256" key="2">
    <source>
        <dbReference type="ARBA" id="ARBA00022723"/>
    </source>
</evidence>
<gene>
    <name evidence="6" type="ORF">A9200_01600</name>
</gene>
<dbReference type="Gene3D" id="3.40.5.90">
    <property type="entry name" value="CDGSH iron-sulfur domain, mitoNEET-type"/>
    <property type="match status" value="1"/>
</dbReference>
<keyword evidence="7" id="KW-1185">Reference proteome</keyword>
<dbReference type="Pfam" id="PF09360">
    <property type="entry name" value="zf-CDGSH"/>
    <property type="match status" value="1"/>
</dbReference>
<keyword evidence="4" id="KW-0411">Iron-sulfur</keyword>
<evidence type="ECO:0000313" key="6">
    <source>
        <dbReference type="EMBL" id="OBR42111.1"/>
    </source>
</evidence>
<feature type="domain" description="Iron-binding zinc finger CDGSH type" evidence="5">
    <location>
        <begin position="106"/>
        <end position="143"/>
    </location>
</feature>